<dbReference type="PANTHER" id="PTHR43422">
    <property type="entry name" value="THIAMINE THIAZOLE SYNTHASE"/>
    <property type="match status" value="1"/>
</dbReference>
<comment type="caution">
    <text evidence="3">The sequence shown here is derived from an EMBL/GenBank/DDBJ whole genome shotgun (WGS) entry which is preliminary data.</text>
</comment>
<keyword evidence="4" id="KW-1185">Reference proteome</keyword>
<feature type="domain" description="FAD-binding" evidence="2">
    <location>
        <begin position="8"/>
        <end position="349"/>
    </location>
</feature>
<protein>
    <submittedName>
        <fullName evidence="3">NAD(P)/FAD-dependent oxidoreductase</fullName>
        <ecNumber evidence="3">1.-.-.-</ecNumber>
    </submittedName>
</protein>
<organism evidence="3 4">
    <name type="scientific">Psychromarinibacter halotolerans</name>
    <dbReference type="NCBI Taxonomy" id="1775175"/>
    <lineage>
        <taxon>Bacteria</taxon>
        <taxon>Pseudomonadati</taxon>
        <taxon>Pseudomonadota</taxon>
        <taxon>Alphaproteobacteria</taxon>
        <taxon>Rhodobacterales</taxon>
        <taxon>Paracoccaceae</taxon>
        <taxon>Psychromarinibacter</taxon>
    </lineage>
</organism>
<dbReference type="InterPro" id="IPR036188">
    <property type="entry name" value="FAD/NAD-bd_sf"/>
</dbReference>
<gene>
    <name evidence="3" type="ORF">ACFOGP_17230</name>
</gene>
<dbReference type="InterPro" id="IPR002938">
    <property type="entry name" value="FAD-bd"/>
</dbReference>
<evidence type="ECO:0000313" key="4">
    <source>
        <dbReference type="Proteomes" id="UP001595632"/>
    </source>
</evidence>
<evidence type="ECO:0000259" key="2">
    <source>
        <dbReference type="Pfam" id="PF01494"/>
    </source>
</evidence>
<dbReference type="GO" id="GO:0016491">
    <property type="term" value="F:oxidoreductase activity"/>
    <property type="evidence" value="ECO:0007669"/>
    <property type="project" value="UniProtKB-KW"/>
</dbReference>
<dbReference type="PRINTS" id="PR00420">
    <property type="entry name" value="RNGMNOXGNASE"/>
</dbReference>
<evidence type="ECO:0000313" key="3">
    <source>
        <dbReference type="EMBL" id="MFC3144471.1"/>
    </source>
</evidence>
<accession>A0ABV7GVS2</accession>
<dbReference type="Pfam" id="PF01494">
    <property type="entry name" value="FAD_binding_3"/>
    <property type="match status" value="1"/>
</dbReference>
<dbReference type="EMBL" id="JBHRTB010000010">
    <property type="protein sequence ID" value="MFC3144471.1"/>
    <property type="molecule type" value="Genomic_DNA"/>
</dbReference>
<sequence length="462" mass="50945">MQKINEQSVIVIGAGVGGLASAKALSTMFGKVLIIDRDTMPDGAEPRVGVPQSRQVHVLLGGGLRALNTLVPGFEDKLVAAGANRARVGSEIRVEVPGLPVLPERPFEFHSMCMTRPLLESVLRREVLATPNVELLEQANVMELLASEDGSRVVAVKVLRRSGEEEVHKADFFVDAASRADLTPKLLDKLDMPRPVDTEIGIDLNYSTAVFDIPAEATGPWKAVIHRPDPADGRAGFLFPIENGKWHVNLNSVHGDGAGRTPEEFLEFAYSLRTHTIYDALKAGTIDGKINKFILKASSRRRYEDLDRFPGRLIVIGDAICRYNPAYGQGMSVASQEAAALREVFAERLALDNPLDGIAPDYFQRMATILGAPWSVAESDFVYPETRGERSPDVMERMRVNKTLLRLAYDDPKMHHLWAEVTNLIKPATTLLEDPWREILSQDAPPLPPEAEALVPRRRAAE</sequence>
<name>A0ABV7GVS2_9RHOB</name>
<reference evidence="4" key="1">
    <citation type="journal article" date="2019" name="Int. J. Syst. Evol. Microbiol.">
        <title>The Global Catalogue of Microorganisms (GCM) 10K type strain sequencing project: providing services to taxonomists for standard genome sequencing and annotation.</title>
        <authorList>
            <consortium name="The Broad Institute Genomics Platform"/>
            <consortium name="The Broad Institute Genome Sequencing Center for Infectious Disease"/>
            <person name="Wu L."/>
            <person name="Ma J."/>
        </authorList>
    </citation>
    <scope>NUCLEOTIDE SEQUENCE [LARGE SCALE GENOMIC DNA]</scope>
    <source>
        <strain evidence="4">KCTC 52366</strain>
    </source>
</reference>
<proteinExistence type="predicted"/>
<dbReference type="SUPFAM" id="SSF51905">
    <property type="entry name" value="FAD/NAD(P)-binding domain"/>
    <property type="match status" value="1"/>
</dbReference>
<dbReference type="EC" id="1.-.-.-" evidence="3"/>
<evidence type="ECO:0000256" key="1">
    <source>
        <dbReference type="SAM" id="MobiDB-lite"/>
    </source>
</evidence>
<feature type="region of interest" description="Disordered" evidence="1">
    <location>
        <begin position="441"/>
        <end position="462"/>
    </location>
</feature>
<dbReference type="RefSeq" id="WP_275633824.1">
    <property type="nucleotide sequence ID" value="NZ_JARGYD010000006.1"/>
</dbReference>
<dbReference type="Proteomes" id="UP001595632">
    <property type="component" value="Unassembled WGS sequence"/>
</dbReference>
<dbReference type="PANTHER" id="PTHR43422:SF3">
    <property type="entry name" value="THIAMINE THIAZOLE SYNTHASE"/>
    <property type="match status" value="1"/>
</dbReference>
<keyword evidence="3" id="KW-0560">Oxidoreductase</keyword>
<dbReference type="Gene3D" id="3.50.50.60">
    <property type="entry name" value="FAD/NAD(P)-binding domain"/>
    <property type="match status" value="1"/>
</dbReference>